<accession>A0A6P9B9U2</accession>
<proteinExistence type="predicted"/>
<reference evidence="3" key="1">
    <citation type="submission" date="2025-08" db="UniProtKB">
        <authorList>
            <consortium name="RefSeq"/>
        </authorList>
    </citation>
    <scope>IDENTIFICATION</scope>
    <source>
        <tissue evidence="3">Blood</tissue>
    </source>
</reference>
<dbReference type="Proteomes" id="UP001652622">
    <property type="component" value="Unplaced"/>
</dbReference>
<dbReference type="KEGG" id="pgut:117662665"/>
<evidence type="ECO:0000313" key="3">
    <source>
        <dbReference type="RefSeq" id="XP_034268057.2"/>
    </source>
</evidence>
<dbReference type="RefSeq" id="XP_034268057.2">
    <property type="nucleotide sequence ID" value="XM_034412166.2"/>
</dbReference>
<dbReference type="PANTHER" id="PTHR36287">
    <property type="match status" value="1"/>
</dbReference>
<dbReference type="AlphaFoldDB" id="A0A6P9B9U2"/>
<feature type="compositionally biased region" description="Low complexity" evidence="1">
    <location>
        <begin position="210"/>
        <end position="222"/>
    </location>
</feature>
<sequence length="222" mass="23376">MFPVSVSPLGAGPRRMFLPTVGRAGANECTGNISWRPERQKSWPSLDQLIRRPRLRGPAAMRLFSCEGPCGIPMQGSQVSSLEQHIPPNPSYPGGFNPAYPPPVNPAFPPVPMPAGPCPVPPVGIPGQPAYPPGHPIQPPYPGHQPILPGGPLPPPVPGMPGGIGVNPLLPGAAAAGVYVTDKKAAKKMKKKMKKAHKMHKQHKHHKHSSSSSSSSSSSDSD</sequence>
<feature type="compositionally biased region" description="Basic residues" evidence="1">
    <location>
        <begin position="185"/>
        <end position="209"/>
    </location>
</feature>
<protein>
    <submittedName>
        <fullName evidence="3">Proline-rich protein 13 isoform X1</fullName>
    </submittedName>
</protein>
<evidence type="ECO:0000313" key="2">
    <source>
        <dbReference type="Proteomes" id="UP001652622"/>
    </source>
</evidence>
<feature type="region of interest" description="Disordered" evidence="1">
    <location>
        <begin position="183"/>
        <end position="222"/>
    </location>
</feature>
<evidence type="ECO:0000256" key="1">
    <source>
        <dbReference type="SAM" id="MobiDB-lite"/>
    </source>
</evidence>
<dbReference type="PANTHER" id="PTHR36287:SF1">
    <property type="entry name" value="PROLINE-RICH PROTEIN 13"/>
    <property type="match status" value="1"/>
</dbReference>
<keyword evidence="2" id="KW-1185">Reference proteome</keyword>
<gene>
    <name evidence="3" type="primary">PRR13</name>
</gene>
<dbReference type="GeneID" id="117662665"/>
<name>A0A6P9B9U2_PANGU</name>
<organism evidence="2 3">
    <name type="scientific">Pantherophis guttatus</name>
    <name type="common">Corn snake</name>
    <name type="synonym">Elaphe guttata</name>
    <dbReference type="NCBI Taxonomy" id="94885"/>
    <lineage>
        <taxon>Eukaryota</taxon>
        <taxon>Metazoa</taxon>
        <taxon>Chordata</taxon>
        <taxon>Craniata</taxon>
        <taxon>Vertebrata</taxon>
        <taxon>Euteleostomi</taxon>
        <taxon>Lepidosauria</taxon>
        <taxon>Squamata</taxon>
        <taxon>Bifurcata</taxon>
        <taxon>Unidentata</taxon>
        <taxon>Episquamata</taxon>
        <taxon>Toxicofera</taxon>
        <taxon>Serpentes</taxon>
        <taxon>Colubroidea</taxon>
        <taxon>Colubridae</taxon>
        <taxon>Colubrinae</taxon>
        <taxon>Pantherophis</taxon>
    </lineage>
</organism>